<keyword evidence="5" id="KW-0539">Nucleus</keyword>
<proteinExistence type="inferred from homology"/>
<dbReference type="SUPFAM" id="SSF46785">
    <property type="entry name" value="Winged helix' DNA-binding domain"/>
    <property type="match status" value="1"/>
</dbReference>
<dbReference type="PANTHER" id="PTHR12548">
    <property type="entry name" value="TRANSCRIPTION FACTOR DP"/>
    <property type="match status" value="1"/>
</dbReference>
<evidence type="ECO:0000313" key="8">
    <source>
        <dbReference type="Proteomes" id="UP001470230"/>
    </source>
</evidence>
<dbReference type="Gene3D" id="1.10.10.10">
    <property type="entry name" value="Winged helix-like DNA-binding domain superfamily/Winged helix DNA-binding domain"/>
    <property type="match status" value="1"/>
</dbReference>
<evidence type="ECO:0000313" key="7">
    <source>
        <dbReference type="EMBL" id="KAK8866382.1"/>
    </source>
</evidence>
<evidence type="ECO:0000256" key="2">
    <source>
        <dbReference type="ARBA" id="ARBA00023015"/>
    </source>
</evidence>
<dbReference type="InterPro" id="IPR015648">
    <property type="entry name" value="Transcrpt_fac_DP"/>
</dbReference>
<evidence type="ECO:0000256" key="1">
    <source>
        <dbReference type="ARBA" id="ARBA00010940"/>
    </source>
</evidence>
<dbReference type="InterPro" id="IPR003316">
    <property type="entry name" value="E2F_WHTH_DNA-bd_dom"/>
</dbReference>
<feature type="domain" description="E2F/DP family winged-helix DNA-binding" evidence="6">
    <location>
        <begin position="3"/>
        <end position="75"/>
    </location>
</feature>
<evidence type="ECO:0000256" key="5">
    <source>
        <dbReference type="RuleBase" id="RU003796"/>
    </source>
</evidence>
<dbReference type="Pfam" id="PF02319">
    <property type="entry name" value="WHD_E2F_TDP"/>
    <property type="match status" value="1"/>
</dbReference>
<dbReference type="Gene3D" id="1.20.140.80">
    <property type="entry name" value="Transcription factor DP"/>
    <property type="match status" value="1"/>
</dbReference>
<comment type="similarity">
    <text evidence="1 5">Belongs to the E2F/DP family.</text>
</comment>
<comment type="caution">
    <text evidence="7">The sequence shown here is derived from an EMBL/GenBank/DDBJ whole genome shotgun (WGS) entry which is preliminary data.</text>
</comment>
<protein>
    <recommendedName>
        <fullName evidence="6">E2F/DP family winged-helix DNA-binding domain-containing protein</fullName>
    </recommendedName>
</protein>
<keyword evidence="3 5" id="KW-0238">DNA-binding</keyword>
<dbReference type="InterPro" id="IPR038168">
    <property type="entry name" value="TF_DP_C_sf"/>
</dbReference>
<keyword evidence="4 5" id="KW-0804">Transcription</keyword>
<keyword evidence="2 5" id="KW-0805">Transcription regulation</keyword>
<organism evidence="7 8">
    <name type="scientific">Tritrichomonas musculus</name>
    <dbReference type="NCBI Taxonomy" id="1915356"/>
    <lineage>
        <taxon>Eukaryota</taxon>
        <taxon>Metamonada</taxon>
        <taxon>Parabasalia</taxon>
        <taxon>Tritrichomonadida</taxon>
        <taxon>Tritrichomonadidae</taxon>
        <taxon>Tritrichomonas</taxon>
    </lineage>
</organism>
<evidence type="ECO:0000259" key="6">
    <source>
        <dbReference type="SMART" id="SM01372"/>
    </source>
</evidence>
<keyword evidence="8" id="KW-1185">Reference proteome</keyword>
<dbReference type="EMBL" id="JAPFFF010000015">
    <property type="protein sequence ID" value="KAK8866382.1"/>
    <property type="molecule type" value="Genomic_DNA"/>
</dbReference>
<dbReference type="SUPFAM" id="SSF144074">
    <property type="entry name" value="E2F-DP heterodimerization region"/>
    <property type="match status" value="1"/>
</dbReference>
<accession>A0ABR2IPA1</accession>
<dbReference type="PANTHER" id="PTHR12548:SF9">
    <property type="entry name" value="TRANSCRIPTION FACTOR DP"/>
    <property type="match status" value="1"/>
</dbReference>
<comment type="subcellular location">
    <subcellularLocation>
        <location evidence="5">Nucleus</location>
    </subcellularLocation>
</comment>
<sequence>MTQVKSSLKDLAKIIYDKLYELKNTSIKDFTAYVMSQYQISIPESSFRRRIYDVISVFTCLGYVNKVDGNLEWIGKPSTVQKPPQYTETQNRIEAKQQILRQKARMLLIYKTLIKENMRKTKGNNEARVYIPFIYFECPTNEIHIENQDNHSVMMLLGSNTSTLSPSEVLESIPFHVSSIMQAIKENPEIQQCLDILDIDLSGKSENDLIFI</sequence>
<dbReference type="InterPro" id="IPR036390">
    <property type="entry name" value="WH_DNA-bd_sf"/>
</dbReference>
<dbReference type="SMART" id="SM01372">
    <property type="entry name" value="E2F_TDP"/>
    <property type="match status" value="1"/>
</dbReference>
<dbReference type="InterPro" id="IPR036388">
    <property type="entry name" value="WH-like_DNA-bd_sf"/>
</dbReference>
<dbReference type="Proteomes" id="UP001470230">
    <property type="component" value="Unassembled WGS sequence"/>
</dbReference>
<reference evidence="7 8" key="1">
    <citation type="submission" date="2024-04" db="EMBL/GenBank/DDBJ databases">
        <title>Tritrichomonas musculus Genome.</title>
        <authorList>
            <person name="Alves-Ferreira E."/>
            <person name="Grigg M."/>
            <person name="Lorenzi H."/>
            <person name="Galac M."/>
        </authorList>
    </citation>
    <scope>NUCLEOTIDE SEQUENCE [LARGE SCALE GENOMIC DNA]</scope>
    <source>
        <strain evidence="7 8">EAF2021</strain>
    </source>
</reference>
<evidence type="ECO:0000256" key="4">
    <source>
        <dbReference type="ARBA" id="ARBA00023163"/>
    </source>
</evidence>
<evidence type="ECO:0000256" key="3">
    <source>
        <dbReference type="ARBA" id="ARBA00023125"/>
    </source>
</evidence>
<dbReference type="InterPro" id="IPR037241">
    <property type="entry name" value="E2F-DP_heterodim"/>
</dbReference>
<name>A0ABR2IPA1_9EUKA</name>
<gene>
    <name evidence="7" type="ORF">M9Y10_009344</name>
</gene>